<sequence>MMESILVRGLSVETVRLLDAEAARNQVSRNTLLQFMLSRFSKEVALNNATEILL</sequence>
<proteinExistence type="predicted"/>
<reference evidence="1" key="1">
    <citation type="submission" date="2015-04" db="EMBL/GenBank/DDBJ databases">
        <title>Plasmid pWcMBF8-1 isolated from Weissella confusa strain MBF8-1 carries a bacteriocin-encoding locus.</title>
        <authorList>
            <person name="Malik A."/>
            <person name="Heng N.C.K."/>
        </authorList>
    </citation>
    <scope>NUCLEOTIDE SEQUENCE</scope>
    <source>
        <strain evidence="1">MBF8-1</strain>
        <plasmid evidence="1">pWcMBF8-1</plasmid>
    </source>
</reference>
<evidence type="ECO:0008006" key="2">
    <source>
        <dbReference type="Google" id="ProtNLM"/>
    </source>
</evidence>
<dbReference type="RefSeq" id="WP_172686067.1">
    <property type="nucleotide sequence ID" value="NZ_KR350502.1"/>
</dbReference>
<name>A0A0N7CI43_WEICO</name>
<protein>
    <recommendedName>
        <fullName evidence="2">Antitoxin</fullName>
    </recommendedName>
</protein>
<dbReference type="AlphaFoldDB" id="A0A0N7CI43"/>
<organism evidence="1">
    <name type="scientific">Weissella confusa</name>
    <name type="common">Lactobacillus confusus</name>
    <dbReference type="NCBI Taxonomy" id="1583"/>
    <lineage>
        <taxon>Bacteria</taxon>
        <taxon>Bacillati</taxon>
        <taxon>Bacillota</taxon>
        <taxon>Bacilli</taxon>
        <taxon>Lactobacillales</taxon>
        <taxon>Lactobacillaceae</taxon>
        <taxon>Weissella</taxon>
    </lineage>
</organism>
<accession>A0A0N7CI43</accession>
<geneLocation type="plasmid" evidence="1">
    <name>pWcMBF8-1</name>
</geneLocation>
<evidence type="ECO:0000313" key="1">
    <source>
        <dbReference type="EMBL" id="AKL79716.1"/>
    </source>
</evidence>
<gene>
    <name evidence="1" type="ORF">pWcMBF8-1_4</name>
</gene>
<dbReference type="EMBL" id="KR350502">
    <property type="protein sequence ID" value="AKL79716.1"/>
    <property type="molecule type" value="Genomic_DNA"/>
</dbReference>
<keyword evidence="1" id="KW-0614">Plasmid</keyword>